<protein>
    <submittedName>
        <fullName evidence="1">PIG-L family deacetylase</fullName>
    </submittedName>
</protein>
<dbReference type="Proteomes" id="UP001374599">
    <property type="component" value="Unassembled WGS sequence"/>
</dbReference>
<name>A0ACB5UJ24_9FIRM</name>
<dbReference type="EMBL" id="BTPU01000027">
    <property type="protein sequence ID" value="GMQ62564.1"/>
    <property type="molecule type" value="Genomic_DNA"/>
</dbReference>
<keyword evidence="2" id="KW-1185">Reference proteome</keyword>
<comment type="caution">
    <text evidence="1">The sequence shown here is derived from an EMBL/GenBank/DDBJ whole genome shotgun (WGS) entry which is preliminary data.</text>
</comment>
<organism evidence="1 2">
    <name type="scientific">Vallitalea maricola</name>
    <dbReference type="NCBI Taxonomy" id="3074433"/>
    <lineage>
        <taxon>Bacteria</taxon>
        <taxon>Bacillati</taxon>
        <taxon>Bacillota</taxon>
        <taxon>Clostridia</taxon>
        <taxon>Lachnospirales</taxon>
        <taxon>Vallitaleaceae</taxon>
        <taxon>Vallitalea</taxon>
    </lineage>
</organism>
<evidence type="ECO:0000313" key="2">
    <source>
        <dbReference type="Proteomes" id="UP001374599"/>
    </source>
</evidence>
<reference evidence="1" key="1">
    <citation type="submission" date="2023-09" db="EMBL/GenBank/DDBJ databases">
        <title>Vallitalea sediminicola and Vallitalea maricola sp. nov., anaerobic bacteria isolated from marine sediment.</title>
        <authorList>
            <person name="Hirano S."/>
            <person name="Maeda A."/>
            <person name="Terahara T."/>
            <person name="Mori K."/>
            <person name="Hamada M."/>
            <person name="Matsumoto R."/>
            <person name="Kobayashi T."/>
        </authorList>
    </citation>
    <scope>NUCLEOTIDE SEQUENCE</scope>
    <source>
        <strain evidence="1">AN17-2</strain>
    </source>
</reference>
<gene>
    <name evidence="1" type="ORF">AN2V17_17960</name>
</gene>
<proteinExistence type="predicted"/>
<evidence type="ECO:0000313" key="1">
    <source>
        <dbReference type="EMBL" id="GMQ62564.1"/>
    </source>
</evidence>
<sequence length="251" mass="27979">MVASTIFKIPSIEDAGKILFVQPHPDDNDIGAGGTIAKLSNNGCEIYYLTVTNGSMGTVDPLMKRDKLAYIRKEEQEKAADILGVKQVISLGIDELTNIPVTDMAGKIVNVIREIKPEIVITVDPWLMYEGHPDHIKVGKATVEACLFALFPHYPSNEEGITYESFSVQGIGFYHTTYPNTIIDIGGYFETKIKSIATHISQFNKDDLNMMKDYLRLKSKQIGESNGYKLAEGFKIFTPKHMHCFVDAVKI</sequence>
<accession>A0ACB5UJ24</accession>